<dbReference type="Pfam" id="PF16437">
    <property type="entry name" value="DUF5034"/>
    <property type="match status" value="1"/>
</dbReference>
<dbReference type="RefSeq" id="WP_137092448.1">
    <property type="nucleotide sequence ID" value="NZ_CP028923.1"/>
</dbReference>
<evidence type="ECO:0000313" key="1">
    <source>
        <dbReference type="EMBL" id="QCK16855.1"/>
    </source>
</evidence>
<organism evidence="1 2">
    <name type="scientific">Mangrovivirga cuniculi</name>
    <dbReference type="NCBI Taxonomy" id="2715131"/>
    <lineage>
        <taxon>Bacteria</taxon>
        <taxon>Pseudomonadati</taxon>
        <taxon>Bacteroidota</taxon>
        <taxon>Cytophagia</taxon>
        <taxon>Cytophagales</taxon>
        <taxon>Mangrovivirgaceae</taxon>
        <taxon>Mangrovivirga</taxon>
    </lineage>
</organism>
<dbReference type="Proteomes" id="UP000298616">
    <property type="component" value="Chromosome"/>
</dbReference>
<proteinExistence type="predicted"/>
<dbReference type="KEGG" id="fpf:DCC35_20010"/>
<gene>
    <name evidence="1" type="ORF">DCC35_20010</name>
</gene>
<reference evidence="1 2" key="1">
    <citation type="submission" date="2018-04" db="EMBL/GenBank/DDBJ databases">
        <title>Complete genome uncultured novel isolate.</title>
        <authorList>
            <person name="Merlino G."/>
        </authorList>
    </citation>
    <scope>NUCLEOTIDE SEQUENCE [LARGE SCALE GENOMIC DNA]</scope>
    <source>
        <strain evidence="2">R1DC9</strain>
    </source>
</reference>
<dbReference type="InterPro" id="IPR032215">
    <property type="entry name" value="DUF5034"/>
</dbReference>
<dbReference type="AlphaFoldDB" id="A0A4D7K1M9"/>
<keyword evidence="2" id="KW-1185">Reference proteome</keyword>
<accession>A0A4D7K1M9</accession>
<sequence>MISNSSIQKATGAGFEQYQDTDTLDAVYEFVLMQSLDLNVNFLSEATSYGLFSTTAYACSPLVSYSLMDSVKSVVITSDNDFNSEYPAGTNLVGLFNMLDIGSERIPFSADNLNNAYFLDNFQKDPLTLYITKAPGEASKHVFTIEIETSSKTLSSTTDEVILE</sequence>
<name>A0A4D7K1M9_9BACT</name>
<evidence type="ECO:0000313" key="2">
    <source>
        <dbReference type="Proteomes" id="UP000298616"/>
    </source>
</evidence>
<dbReference type="EMBL" id="CP028923">
    <property type="protein sequence ID" value="QCK16855.1"/>
    <property type="molecule type" value="Genomic_DNA"/>
</dbReference>
<protein>
    <submittedName>
        <fullName evidence="1">Uncharacterized protein</fullName>
    </submittedName>
</protein>